<dbReference type="InterPro" id="IPR036047">
    <property type="entry name" value="F-box-like_dom_sf"/>
</dbReference>
<feature type="domain" description="F-box" evidence="1">
    <location>
        <begin position="1"/>
        <end position="46"/>
    </location>
</feature>
<accession>A0A6G1KE60</accession>
<gene>
    <name evidence="2" type="ORF">K504DRAFT_500850</name>
</gene>
<name>A0A6G1KE60_9PLEO</name>
<keyword evidence="3" id="KW-1185">Reference proteome</keyword>
<evidence type="ECO:0000259" key="1">
    <source>
        <dbReference type="PROSITE" id="PS50181"/>
    </source>
</evidence>
<dbReference type="InterPro" id="IPR001810">
    <property type="entry name" value="F-box_dom"/>
</dbReference>
<protein>
    <recommendedName>
        <fullName evidence="1">F-box domain-containing protein</fullName>
    </recommendedName>
</protein>
<dbReference type="OrthoDB" id="3720847at2759"/>
<reference evidence="2" key="1">
    <citation type="journal article" date="2020" name="Stud. Mycol.">
        <title>101 Dothideomycetes genomes: a test case for predicting lifestyles and emergence of pathogens.</title>
        <authorList>
            <person name="Haridas S."/>
            <person name="Albert R."/>
            <person name="Binder M."/>
            <person name="Bloem J."/>
            <person name="Labutti K."/>
            <person name="Salamov A."/>
            <person name="Andreopoulos B."/>
            <person name="Baker S."/>
            <person name="Barry K."/>
            <person name="Bills G."/>
            <person name="Bluhm B."/>
            <person name="Cannon C."/>
            <person name="Castanera R."/>
            <person name="Culley D."/>
            <person name="Daum C."/>
            <person name="Ezra D."/>
            <person name="Gonzalez J."/>
            <person name="Henrissat B."/>
            <person name="Kuo A."/>
            <person name="Liang C."/>
            <person name="Lipzen A."/>
            <person name="Lutzoni F."/>
            <person name="Magnuson J."/>
            <person name="Mondo S."/>
            <person name="Nolan M."/>
            <person name="Ohm R."/>
            <person name="Pangilinan J."/>
            <person name="Park H.-J."/>
            <person name="Ramirez L."/>
            <person name="Alfaro M."/>
            <person name="Sun H."/>
            <person name="Tritt A."/>
            <person name="Yoshinaga Y."/>
            <person name="Zwiers L.-H."/>
            <person name="Turgeon B."/>
            <person name="Goodwin S."/>
            <person name="Spatafora J."/>
            <person name="Crous P."/>
            <person name="Grigoriev I."/>
        </authorList>
    </citation>
    <scope>NUCLEOTIDE SEQUENCE</scope>
    <source>
        <strain evidence="2">CBS 279.74</strain>
    </source>
</reference>
<proteinExistence type="predicted"/>
<dbReference type="EMBL" id="MU005768">
    <property type="protein sequence ID" value="KAF2710913.1"/>
    <property type="molecule type" value="Genomic_DNA"/>
</dbReference>
<dbReference type="AlphaFoldDB" id="A0A6G1KE60"/>
<dbReference type="Proteomes" id="UP000799428">
    <property type="component" value="Unassembled WGS sequence"/>
</dbReference>
<evidence type="ECO:0000313" key="3">
    <source>
        <dbReference type="Proteomes" id="UP000799428"/>
    </source>
</evidence>
<organism evidence="2 3">
    <name type="scientific">Pleomassaria siparia CBS 279.74</name>
    <dbReference type="NCBI Taxonomy" id="1314801"/>
    <lineage>
        <taxon>Eukaryota</taxon>
        <taxon>Fungi</taxon>
        <taxon>Dikarya</taxon>
        <taxon>Ascomycota</taxon>
        <taxon>Pezizomycotina</taxon>
        <taxon>Dothideomycetes</taxon>
        <taxon>Pleosporomycetidae</taxon>
        <taxon>Pleosporales</taxon>
        <taxon>Pleomassariaceae</taxon>
        <taxon>Pleomassaria</taxon>
    </lineage>
</organism>
<sequence>MSRFSDLPLDLLPYILDHLSEQEFKSLIHVCKSLYKEVIPFLYQDISFTARNSRVYARELSFILRTLVECPQLANYVTSFRLLGSKHHWNREDPTSERNAWTSNLWGLEGVTILSKAQLFLASNQFYQLVDDGMHGSQTQFRGRSKDALATLVLTRFTQLTTLEIGDGFLVHSLFLPRILKRANYLFPKLGHITFGDKKTGAEKGVTYCDLDLIRPAFYLNTLKTFEWRMSQPWRFEWKRPEPPRNENLTMLHLFRTNIDRTTLGQLLAGTSNLKSFYYEQEILFDSAASWRSSMSQFLELRGLNTALNHVVATLEECKLSLVLGPGSLSPDEISEAGWEFPAIQGTLTVLRAMKKLKTVEVPFIFFLGWSPDSAARLEEVLPLDITHLTLRDDFVSHCPWAVGFNCNKKIGLIGEYVEARSVHAPQLYTLKIRLTAAKSDWLYRVVKALNGIISGSGVTTFSTSMPGTEIYTWQFVKQICTLRKDSVMTSTPFAPPQSSNRVVFFDV</sequence>
<dbReference type="SUPFAM" id="SSF81383">
    <property type="entry name" value="F-box domain"/>
    <property type="match status" value="1"/>
</dbReference>
<dbReference type="Pfam" id="PF00646">
    <property type="entry name" value="F-box"/>
    <property type="match status" value="1"/>
</dbReference>
<evidence type="ECO:0000313" key="2">
    <source>
        <dbReference type="EMBL" id="KAF2710913.1"/>
    </source>
</evidence>
<dbReference type="PROSITE" id="PS50181">
    <property type="entry name" value="FBOX"/>
    <property type="match status" value="1"/>
</dbReference>